<comment type="similarity">
    <text evidence="2">Belongs to the peptidase M20A family.</text>
</comment>
<keyword evidence="4" id="KW-0378">Hydrolase</keyword>
<dbReference type="Gene3D" id="3.40.630.10">
    <property type="entry name" value="Zn peptidases"/>
    <property type="match status" value="1"/>
</dbReference>
<keyword evidence="3" id="KW-0479">Metal-binding</keyword>
<keyword evidence="8" id="KW-1185">Reference proteome</keyword>
<dbReference type="InterPro" id="IPR002933">
    <property type="entry name" value="Peptidase_M20"/>
</dbReference>
<evidence type="ECO:0000256" key="3">
    <source>
        <dbReference type="ARBA" id="ARBA00022723"/>
    </source>
</evidence>
<dbReference type="InterPro" id="IPR036264">
    <property type="entry name" value="Bact_exopeptidase_dim_dom"/>
</dbReference>
<dbReference type="Proteomes" id="UP001596138">
    <property type="component" value="Unassembled WGS sequence"/>
</dbReference>
<dbReference type="PANTHER" id="PTHR43808:SF8">
    <property type="entry name" value="PEPTIDASE M20 DIMERISATION DOMAIN-CONTAINING PROTEIN"/>
    <property type="match status" value="1"/>
</dbReference>
<dbReference type="PANTHER" id="PTHR43808">
    <property type="entry name" value="ACETYLORNITHINE DEACETYLASE"/>
    <property type="match status" value="1"/>
</dbReference>
<dbReference type="NCBIfam" id="NF005913">
    <property type="entry name" value="PRK07906.1"/>
    <property type="match status" value="1"/>
</dbReference>
<dbReference type="SUPFAM" id="SSF53187">
    <property type="entry name" value="Zn-dependent exopeptidases"/>
    <property type="match status" value="1"/>
</dbReference>
<feature type="domain" description="Peptidase M20 dimerisation" evidence="6">
    <location>
        <begin position="210"/>
        <end position="346"/>
    </location>
</feature>
<dbReference type="Gene3D" id="3.30.70.360">
    <property type="match status" value="1"/>
</dbReference>
<evidence type="ECO:0000256" key="1">
    <source>
        <dbReference type="ARBA" id="ARBA00001947"/>
    </source>
</evidence>
<dbReference type="RefSeq" id="WP_386766839.1">
    <property type="nucleotide sequence ID" value="NZ_JBHSTI010000008.1"/>
</dbReference>
<name>A0ABW1T2L5_9ACTN</name>
<reference evidence="8" key="1">
    <citation type="journal article" date="2019" name="Int. J. Syst. Evol. Microbiol.">
        <title>The Global Catalogue of Microorganisms (GCM) 10K type strain sequencing project: providing services to taxonomists for standard genome sequencing and annotation.</title>
        <authorList>
            <consortium name="The Broad Institute Genomics Platform"/>
            <consortium name="The Broad Institute Genome Sequencing Center for Infectious Disease"/>
            <person name="Wu L."/>
            <person name="Ma J."/>
        </authorList>
    </citation>
    <scope>NUCLEOTIDE SEQUENCE [LARGE SCALE GENOMIC DNA]</scope>
    <source>
        <strain evidence="8">CGMCC 4.7317</strain>
    </source>
</reference>
<organism evidence="7 8">
    <name type="scientific">Longivirga aurantiaca</name>
    <dbReference type="NCBI Taxonomy" id="1837743"/>
    <lineage>
        <taxon>Bacteria</taxon>
        <taxon>Bacillati</taxon>
        <taxon>Actinomycetota</taxon>
        <taxon>Actinomycetes</taxon>
        <taxon>Sporichthyales</taxon>
        <taxon>Sporichthyaceae</taxon>
        <taxon>Longivirga</taxon>
    </lineage>
</organism>
<proteinExistence type="inferred from homology"/>
<evidence type="ECO:0000313" key="7">
    <source>
        <dbReference type="EMBL" id="MFC6238539.1"/>
    </source>
</evidence>
<evidence type="ECO:0000259" key="6">
    <source>
        <dbReference type="Pfam" id="PF07687"/>
    </source>
</evidence>
<dbReference type="Gene3D" id="1.10.150.900">
    <property type="match status" value="1"/>
</dbReference>
<accession>A0ABW1T2L5</accession>
<comment type="caution">
    <text evidence="7">The sequence shown here is derived from an EMBL/GenBank/DDBJ whole genome shotgun (WGS) entry which is preliminary data.</text>
</comment>
<gene>
    <name evidence="7" type="ORF">ACFQGU_11670</name>
</gene>
<dbReference type="InterPro" id="IPR011650">
    <property type="entry name" value="Peptidase_M20_dimer"/>
</dbReference>
<evidence type="ECO:0000256" key="2">
    <source>
        <dbReference type="ARBA" id="ARBA00006247"/>
    </source>
</evidence>
<dbReference type="EMBL" id="JBHSTI010000008">
    <property type="protein sequence ID" value="MFC6238539.1"/>
    <property type="molecule type" value="Genomic_DNA"/>
</dbReference>
<evidence type="ECO:0000256" key="4">
    <source>
        <dbReference type="ARBA" id="ARBA00022801"/>
    </source>
</evidence>
<dbReference type="PIRSF" id="PIRSF036696">
    <property type="entry name" value="ACY-1"/>
    <property type="match status" value="1"/>
</dbReference>
<dbReference type="Pfam" id="PF07687">
    <property type="entry name" value="M20_dimer"/>
    <property type="match status" value="1"/>
</dbReference>
<dbReference type="SUPFAM" id="SSF55031">
    <property type="entry name" value="Bacterial exopeptidase dimerisation domain"/>
    <property type="match status" value="1"/>
</dbReference>
<sequence length="450" mass="48279">MTEPSTSLLPEPLPDAEAEVVELARDLIRIDSSNYGDGSGPGEAEAASYVAERLREVGYDPEVFTCGQPGRDGVVVRIPGRDRTRGALLLHNHLDVVPAAADDWSHPPFAAEIDDDLGVPMIWGRGAVDMKDMCAMSLATARSWARNGVQSERDVVLMFLPDEEAGGHIGSHWLVEHRKDMFEGVTEAVGEVGGFSMTIRDDLRLYLVQTAEKGIGWMRLKASGRAGHGSMLNDDNAVTALCEAVARIGAIDYPVHVTPAVRDFLAMLSDATGADLDPDDMQGTLAKLGPMARLVGATLKNTVNPTMLSAGYKANVIPGHAEAAVDMRFLPGYEEEAFARIDEALGDKVVREFINHDIALETSFDGPSIDLMAAALKAEDPHAVAVPYMLSGGTDAKAFSTLGIRCYGFAPLKLPPALDFGALFHGVDERVPVDAITFGTRVLGRFLRAV</sequence>
<protein>
    <submittedName>
        <fullName evidence="7">M20/M25/M40 family metallo-hydrolase</fullName>
    </submittedName>
</protein>
<keyword evidence="5" id="KW-0862">Zinc</keyword>
<evidence type="ECO:0000313" key="8">
    <source>
        <dbReference type="Proteomes" id="UP001596138"/>
    </source>
</evidence>
<dbReference type="InterPro" id="IPR050072">
    <property type="entry name" value="Peptidase_M20A"/>
</dbReference>
<evidence type="ECO:0000256" key="5">
    <source>
        <dbReference type="ARBA" id="ARBA00022833"/>
    </source>
</evidence>
<dbReference type="Pfam" id="PF01546">
    <property type="entry name" value="Peptidase_M20"/>
    <property type="match status" value="1"/>
</dbReference>
<comment type="cofactor">
    <cofactor evidence="1">
        <name>Zn(2+)</name>
        <dbReference type="ChEBI" id="CHEBI:29105"/>
    </cofactor>
</comment>